<evidence type="ECO:0000313" key="2">
    <source>
        <dbReference type="EMBL" id="MDT3468258.1"/>
    </source>
</evidence>
<protein>
    <submittedName>
        <fullName evidence="2">HEPN domain-containing protein</fullName>
    </submittedName>
</protein>
<organism evidence="2 3">
    <name type="scientific">Stenotrophomonas maltophilia</name>
    <name type="common">Pseudomonas maltophilia</name>
    <name type="synonym">Xanthomonas maltophilia</name>
    <dbReference type="NCBI Taxonomy" id="40324"/>
    <lineage>
        <taxon>Bacteria</taxon>
        <taxon>Pseudomonadati</taxon>
        <taxon>Pseudomonadota</taxon>
        <taxon>Gammaproteobacteria</taxon>
        <taxon>Lysobacterales</taxon>
        <taxon>Lysobacteraceae</taxon>
        <taxon>Stenotrophomonas</taxon>
        <taxon>Stenotrophomonas maltophilia group</taxon>
    </lineage>
</organism>
<dbReference type="Proteomes" id="UP001251948">
    <property type="component" value="Unassembled WGS sequence"/>
</dbReference>
<dbReference type="InterPro" id="IPR041519">
    <property type="entry name" value="HEPN_RiboL-PSP"/>
</dbReference>
<sequence length="265" mass="29754">MSTLAFAAVAAIPKRIGELRSLIAHAKIIEATDEGLYNSICRASSVLMAAQLEGFVKDLYKGVVDDFNYGVSDFSKRPVAMQVEFCRQIAYYEGVPESDINSRIKALRNFFAVNPVQIQFGHFSYRESQNKNPGAGAVNSIFNKLGVPDVVSSIAGSYFEDVFRDDSHAAYRVARECIRGRSRLFIFPYRKSPSSYSIVHRKKPAVDGLWGDYLEGIMMRRHAIAHGDTFENSTTWENLARDCNKMDAFMHALAFSVSDYLSTRK</sequence>
<dbReference type="RefSeq" id="WP_312561835.1">
    <property type="nucleotide sequence ID" value="NZ_JAVSKO010000003.1"/>
</dbReference>
<accession>A0AAJ2JA96</accession>
<proteinExistence type="predicted"/>
<name>A0AAJ2JA96_STEMA</name>
<evidence type="ECO:0000313" key="3">
    <source>
        <dbReference type="Proteomes" id="UP001251948"/>
    </source>
</evidence>
<evidence type="ECO:0000259" key="1">
    <source>
        <dbReference type="Pfam" id="PF18735"/>
    </source>
</evidence>
<reference evidence="2" key="1">
    <citation type="submission" date="2023-07" db="EMBL/GenBank/DDBJ databases">
        <title>Comparative genomics of clinical Stenotrophomonas maltophilia isolates reveals regions of diversity which correlate with colonization and persistence in vivo.</title>
        <authorList>
            <person name="Mcdaniel M.S."/>
            <person name="Swords W.E."/>
            <person name="Sumpter N.A."/>
            <person name="Lindgren N.R."/>
            <person name="Billiot C.E."/>
        </authorList>
    </citation>
    <scope>NUCLEOTIDE SEQUENCE</scope>
    <source>
        <strain evidence="2">Ism4</strain>
    </source>
</reference>
<dbReference type="EMBL" id="JAVSKO010000003">
    <property type="protein sequence ID" value="MDT3468258.1"/>
    <property type="molecule type" value="Genomic_DNA"/>
</dbReference>
<feature type="domain" description="RiboL-PSP-HEPN" evidence="1">
    <location>
        <begin position="15"/>
        <end position="253"/>
    </location>
</feature>
<gene>
    <name evidence="2" type="ORF">ROV92_09670</name>
</gene>
<dbReference type="Pfam" id="PF18735">
    <property type="entry name" value="HEPN_RiboL-PSP"/>
    <property type="match status" value="1"/>
</dbReference>
<dbReference type="AlphaFoldDB" id="A0AAJ2JA96"/>
<comment type="caution">
    <text evidence="2">The sequence shown here is derived from an EMBL/GenBank/DDBJ whole genome shotgun (WGS) entry which is preliminary data.</text>
</comment>